<accession>A0ABD2T8Z5</accession>
<gene>
    <name evidence="1" type="ORF">AABB24_020339</name>
</gene>
<protein>
    <submittedName>
        <fullName evidence="1">Uncharacterized protein</fullName>
    </submittedName>
</protein>
<dbReference type="EMBL" id="JBJKTR010000012">
    <property type="protein sequence ID" value="KAL3352226.1"/>
    <property type="molecule type" value="Genomic_DNA"/>
</dbReference>
<reference evidence="1 2" key="1">
    <citation type="submission" date="2024-05" db="EMBL/GenBank/DDBJ databases">
        <title>De novo assembly of an allotetraploid wild potato.</title>
        <authorList>
            <person name="Hosaka A.J."/>
        </authorList>
    </citation>
    <scope>NUCLEOTIDE SEQUENCE [LARGE SCALE GENOMIC DNA]</scope>
    <source>
        <tissue evidence="1">Young leaves</tissue>
    </source>
</reference>
<evidence type="ECO:0000313" key="2">
    <source>
        <dbReference type="Proteomes" id="UP001627284"/>
    </source>
</evidence>
<organism evidence="1 2">
    <name type="scientific">Solanum stoloniferum</name>
    <dbReference type="NCBI Taxonomy" id="62892"/>
    <lineage>
        <taxon>Eukaryota</taxon>
        <taxon>Viridiplantae</taxon>
        <taxon>Streptophyta</taxon>
        <taxon>Embryophyta</taxon>
        <taxon>Tracheophyta</taxon>
        <taxon>Spermatophyta</taxon>
        <taxon>Magnoliopsida</taxon>
        <taxon>eudicotyledons</taxon>
        <taxon>Gunneridae</taxon>
        <taxon>Pentapetalae</taxon>
        <taxon>asterids</taxon>
        <taxon>lamiids</taxon>
        <taxon>Solanales</taxon>
        <taxon>Solanaceae</taxon>
        <taxon>Solanoideae</taxon>
        <taxon>Solaneae</taxon>
        <taxon>Solanum</taxon>
    </lineage>
</organism>
<comment type="caution">
    <text evidence="1">The sequence shown here is derived from an EMBL/GenBank/DDBJ whole genome shotgun (WGS) entry which is preliminary data.</text>
</comment>
<dbReference type="Proteomes" id="UP001627284">
    <property type="component" value="Unassembled WGS sequence"/>
</dbReference>
<dbReference type="AlphaFoldDB" id="A0ABD2T8Z5"/>
<proteinExistence type="predicted"/>
<sequence>LFQSLERAWTLQNSSLKVGSLIWFYLKWLKIRESDDKICLFEKVGSGARSENNHTYKVLIKLLVSTTHNSPCNEDKCIHNAFMIRLDFCNCYTCSRHIWVSRHY</sequence>
<feature type="non-terminal residue" evidence="1">
    <location>
        <position position="1"/>
    </location>
</feature>
<keyword evidence="2" id="KW-1185">Reference proteome</keyword>
<name>A0ABD2T8Z5_9SOLN</name>
<evidence type="ECO:0000313" key="1">
    <source>
        <dbReference type="EMBL" id="KAL3352226.1"/>
    </source>
</evidence>